<name>A0ABU3X112_9EURY</name>
<dbReference type="Gene3D" id="3.40.1010.10">
    <property type="entry name" value="Cobalt-precorrin-4 Transmethylase, Domain 1"/>
    <property type="match status" value="1"/>
</dbReference>
<dbReference type="NCBIfam" id="NF004461">
    <property type="entry name" value="PRK05787.2-4"/>
    <property type="match status" value="1"/>
</dbReference>
<feature type="domain" description="Tetrapyrrole methylase" evidence="6">
    <location>
        <begin position="2"/>
        <end position="173"/>
    </location>
</feature>
<dbReference type="Gene3D" id="3.30.950.10">
    <property type="entry name" value="Methyltransferase, Cobalt-precorrin-4 Transmethylase, Domain 2"/>
    <property type="match status" value="1"/>
</dbReference>
<dbReference type="GO" id="GO:0008168">
    <property type="term" value="F:methyltransferase activity"/>
    <property type="evidence" value="ECO:0007669"/>
    <property type="project" value="UniProtKB-KW"/>
</dbReference>
<evidence type="ECO:0000313" key="8">
    <source>
        <dbReference type="Proteomes" id="UP001281203"/>
    </source>
</evidence>
<dbReference type="Proteomes" id="UP001281203">
    <property type="component" value="Unassembled WGS sequence"/>
</dbReference>
<dbReference type="SUPFAM" id="SSF53790">
    <property type="entry name" value="Tetrapyrrole methylase"/>
    <property type="match status" value="1"/>
</dbReference>
<evidence type="ECO:0000256" key="2">
    <source>
        <dbReference type="ARBA" id="ARBA00022573"/>
    </source>
</evidence>
<dbReference type="InterPro" id="IPR050714">
    <property type="entry name" value="Cobalamin_biosynth_MTase"/>
</dbReference>
<accession>A0ABU3X112</accession>
<protein>
    <submittedName>
        <fullName evidence="7">Cobalt-precorrin-7 (C(5))-methyltransferase</fullName>
        <ecNumber evidence="7">2.1.1.289</ecNumber>
    </submittedName>
</protein>
<dbReference type="PANTHER" id="PTHR43182:SF1">
    <property type="entry name" value="COBALT-PRECORRIN-7 C(5)-METHYLTRANSFERASE"/>
    <property type="match status" value="1"/>
</dbReference>
<gene>
    <name evidence="7" type="ORF">F8E02_05615</name>
</gene>
<evidence type="ECO:0000256" key="3">
    <source>
        <dbReference type="ARBA" id="ARBA00022603"/>
    </source>
</evidence>
<proteinExistence type="predicted"/>
<keyword evidence="2" id="KW-0169">Cobalamin biosynthesis</keyword>
<dbReference type="InterPro" id="IPR035996">
    <property type="entry name" value="4pyrrol_Methylase_sf"/>
</dbReference>
<dbReference type="EC" id="2.1.1.289" evidence="7"/>
<comment type="caution">
    <text evidence="7">The sequence shown here is derived from an EMBL/GenBank/DDBJ whole genome shotgun (WGS) entry which is preliminary data.</text>
</comment>
<keyword evidence="5" id="KW-0949">S-adenosyl-L-methionine</keyword>
<dbReference type="InterPro" id="IPR000878">
    <property type="entry name" value="4pyrrol_Mease"/>
</dbReference>
<dbReference type="InterPro" id="IPR012818">
    <property type="entry name" value="CbiE"/>
</dbReference>
<dbReference type="Pfam" id="PF00590">
    <property type="entry name" value="TP_methylase"/>
    <property type="match status" value="1"/>
</dbReference>
<evidence type="ECO:0000256" key="4">
    <source>
        <dbReference type="ARBA" id="ARBA00022679"/>
    </source>
</evidence>
<sequence length="194" mass="20079">MKIVGVGCGPGMLTEEAIAAVREATLVYGSARAIALVRDVIPPGCEVREIADYRGLRSLPAHAVVLSTGDPMLAGLGYLPGEVVPGISSLQVAFARLKIPLTRAAVVSAHGKDHAPAVAAAREEVLRGRVVFLIADPAFDVGELAAALPPEARLAVCENLGYPEERIAVGTAAMPPAPRNDLFVVVAGAFQDQA</sequence>
<comment type="pathway">
    <text evidence="1">Cofactor biosynthesis; adenosylcobalamin biosynthesis.</text>
</comment>
<dbReference type="CDD" id="cd11644">
    <property type="entry name" value="Precorrin-6Y-MT"/>
    <property type="match status" value="1"/>
</dbReference>
<dbReference type="NCBIfam" id="TIGR02467">
    <property type="entry name" value="CbiE"/>
    <property type="match status" value="1"/>
</dbReference>
<reference evidence="7 8" key="1">
    <citation type="submission" date="2019-10" db="EMBL/GenBank/DDBJ databases">
        <title>Isolation and characterization of Methanoculleus sp. Wushi-C6 from a hot spring well.</title>
        <authorList>
            <person name="Chen S.-C."/>
            <person name="Lan Z.-H."/>
            <person name="You Y.-T."/>
            <person name="Lai M.-C."/>
        </authorList>
    </citation>
    <scope>NUCLEOTIDE SEQUENCE [LARGE SCALE GENOMIC DNA]</scope>
    <source>
        <strain evidence="7 8">Wushi-C6</strain>
    </source>
</reference>
<dbReference type="PANTHER" id="PTHR43182">
    <property type="entry name" value="COBALT-PRECORRIN-6B C(15)-METHYLTRANSFERASE (DECARBOXYLATING)"/>
    <property type="match status" value="1"/>
</dbReference>
<dbReference type="EMBL" id="WBKO01000001">
    <property type="protein sequence ID" value="MDV2481490.1"/>
    <property type="molecule type" value="Genomic_DNA"/>
</dbReference>
<keyword evidence="3 7" id="KW-0489">Methyltransferase</keyword>
<organism evidence="7 8">
    <name type="scientific">Methanoculleus caldifontis</name>
    <dbReference type="NCBI Taxonomy" id="2651577"/>
    <lineage>
        <taxon>Archaea</taxon>
        <taxon>Methanobacteriati</taxon>
        <taxon>Methanobacteriota</taxon>
        <taxon>Stenosarchaea group</taxon>
        <taxon>Methanomicrobia</taxon>
        <taxon>Methanomicrobiales</taxon>
        <taxon>Methanomicrobiaceae</taxon>
        <taxon>Methanoculleus</taxon>
    </lineage>
</organism>
<evidence type="ECO:0000313" key="7">
    <source>
        <dbReference type="EMBL" id="MDV2481490.1"/>
    </source>
</evidence>
<evidence type="ECO:0000256" key="1">
    <source>
        <dbReference type="ARBA" id="ARBA00004953"/>
    </source>
</evidence>
<keyword evidence="4 7" id="KW-0808">Transferase</keyword>
<dbReference type="InterPro" id="IPR014776">
    <property type="entry name" value="4pyrrole_Mease_sub2"/>
</dbReference>
<evidence type="ECO:0000259" key="6">
    <source>
        <dbReference type="Pfam" id="PF00590"/>
    </source>
</evidence>
<dbReference type="RefSeq" id="WP_317064508.1">
    <property type="nucleotide sequence ID" value="NZ_WBKO01000001.1"/>
</dbReference>
<keyword evidence="8" id="KW-1185">Reference proteome</keyword>
<dbReference type="GO" id="GO:0032259">
    <property type="term" value="P:methylation"/>
    <property type="evidence" value="ECO:0007669"/>
    <property type="project" value="UniProtKB-KW"/>
</dbReference>
<evidence type="ECO:0000256" key="5">
    <source>
        <dbReference type="ARBA" id="ARBA00022691"/>
    </source>
</evidence>
<dbReference type="InterPro" id="IPR014777">
    <property type="entry name" value="4pyrrole_Mease_sub1"/>
</dbReference>